<evidence type="ECO:0000256" key="4">
    <source>
        <dbReference type="ARBA" id="ARBA00023002"/>
    </source>
</evidence>
<organism evidence="10 11">
    <name type="scientific">Tulasnella calospora MUT 4182</name>
    <dbReference type="NCBI Taxonomy" id="1051891"/>
    <lineage>
        <taxon>Eukaryota</taxon>
        <taxon>Fungi</taxon>
        <taxon>Dikarya</taxon>
        <taxon>Basidiomycota</taxon>
        <taxon>Agaricomycotina</taxon>
        <taxon>Agaricomycetes</taxon>
        <taxon>Cantharellales</taxon>
        <taxon>Tulasnellaceae</taxon>
        <taxon>Tulasnella</taxon>
    </lineage>
</organism>
<dbReference type="InterPro" id="IPR012302">
    <property type="entry name" value="Malic_NAD-bd"/>
</dbReference>
<protein>
    <recommendedName>
        <fullName evidence="12">Malic enzyme</fullName>
    </recommendedName>
</protein>
<evidence type="ECO:0000313" key="11">
    <source>
        <dbReference type="Proteomes" id="UP000054248"/>
    </source>
</evidence>
<dbReference type="PANTHER" id="PTHR23406">
    <property type="entry name" value="MALIC ENZYME-RELATED"/>
    <property type="match status" value="1"/>
</dbReference>
<dbReference type="Pfam" id="PF03949">
    <property type="entry name" value="Malic_M"/>
    <property type="match status" value="1"/>
</dbReference>
<comment type="cofactor">
    <cofactor evidence="1">
        <name>Mn(2+)</name>
        <dbReference type="ChEBI" id="CHEBI:29035"/>
    </cofactor>
</comment>
<feature type="active site" description="Proton acceptor" evidence="5">
    <location>
        <position position="154"/>
    </location>
</feature>
<feature type="active site" description="Proton donor" evidence="5">
    <location>
        <position position="82"/>
    </location>
</feature>
<comment type="cofactor">
    <cofactor evidence="7">
        <name>Mg(2+)</name>
        <dbReference type="ChEBI" id="CHEBI:18420"/>
    </cofactor>
    <cofactor evidence="7">
        <name>Mn(2+)</name>
        <dbReference type="ChEBI" id="CHEBI:29035"/>
    </cofactor>
    <text evidence="7">Divalent metal cations. Prefers magnesium or manganese.</text>
</comment>
<dbReference type="InterPro" id="IPR001891">
    <property type="entry name" value="Malic_OxRdtase"/>
</dbReference>
<dbReference type="PIRSF" id="PIRSF000106">
    <property type="entry name" value="ME"/>
    <property type="match status" value="1"/>
</dbReference>
<keyword evidence="4" id="KW-0560">Oxidoreductase</keyword>
<evidence type="ECO:0000259" key="9">
    <source>
        <dbReference type="SMART" id="SM01274"/>
    </source>
</evidence>
<dbReference type="Gene3D" id="3.40.50.10380">
    <property type="entry name" value="Malic enzyme, N-terminal domain"/>
    <property type="match status" value="1"/>
</dbReference>
<dbReference type="GO" id="GO:0046872">
    <property type="term" value="F:metal ion binding"/>
    <property type="evidence" value="ECO:0007669"/>
    <property type="project" value="UniProtKB-KW"/>
</dbReference>
<dbReference type="GO" id="GO:0004471">
    <property type="term" value="F:malate dehydrogenase (decarboxylating) (NAD+) activity"/>
    <property type="evidence" value="ECO:0007669"/>
    <property type="project" value="TreeGrafter"/>
</dbReference>
<feature type="binding site" evidence="7">
    <location>
        <position position="226"/>
    </location>
    <ligand>
        <name>a divalent metal cation</name>
        <dbReference type="ChEBI" id="CHEBI:60240"/>
    </ligand>
</feature>
<dbReference type="InterPro" id="IPR012301">
    <property type="entry name" value="Malic_N_dom"/>
</dbReference>
<evidence type="ECO:0000256" key="1">
    <source>
        <dbReference type="ARBA" id="ARBA00001936"/>
    </source>
</evidence>
<dbReference type="STRING" id="1051891.A0A0C3QCH7"/>
<comment type="similarity">
    <text evidence="2">Belongs to the malic enzymes family.</text>
</comment>
<gene>
    <name evidence="10" type="ORF">M407DRAFT_216672</name>
</gene>
<dbReference type="InterPro" id="IPR046346">
    <property type="entry name" value="Aminoacid_DH-like_N_sf"/>
</dbReference>
<evidence type="ECO:0000256" key="5">
    <source>
        <dbReference type="PIRSR" id="PIRSR000106-1"/>
    </source>
</evidence>
<dbReference type="GO" id="GO:0051287">
    <property type="term" value="F:NAD binding"/>
    <property type="evidence" value="ECO:0007669"/>
    <property type="project" value="InterPro"/>
</dbReference>
<feature type="binding site" evidence="6">
    <location>
        <position position="399"/>
    </location>
    <ligand>
        <name>(S)-malate</name>
        <dbReference type="ChEBI" id="CHEBI:15589"/>
    </ligand>
</feature>
<feature type="binding site" evidence="6">
    <location>
        <position position="136"/>
    </location>
    <ligand>
        <name>(S)-malate</name>
        <dbReference type="ChEBI" id="CHEBI:15589"/>
    </ligand>
</feature>
<evidence type="ECO:0000256" key="6">
    <source>
        <dbReference type="PIRSR" id="PIRSR000106-2"/>
    </source>
</evidence>
<evidence type="ECO:0000256" key="2">
    <source>
        <dbReference type="ARBA" id="ARBA00008785"/>
    </source>
</evidence>
<dbReference type="OrthoDB" id="5365701at2759"/>
<sequence length="560" mass="61796">MAQASGDKKGVAGSRQASQGELGYFKTQFDRATHAQRTLQQLRYQSTPLDKYVFLSGLKARDPKLFYHLLSQNLAEFTPLVYTPTIGAACQNYSKIYHRPEGLVISYKDKGRIKNVLESWPFKDEARIAVVTDGSRILGLGDLGVNGLPISLGKLDLYIAGAGIRPLSTLPICLDVGTNTEVHLNDPLYLGLRQTRISPNEMNEFMHEFMQAMREVFPKLLVQFEDFSTDNAFYYLDLFKNRYRCFNDDASIQGTGSVILAGFHNAADIASSAPQGPDPRDHKILFYGAGSAGIGVAKQVMSYFLNLGMSEEEAKARIWTVDSKGLIYDGRPGGLYKHKEYFARKDYSGPPIKSLLQIIDYVKPTALLGLSTQKGAFTSAIVGRMTELNPRPIIFPLSNPSSLCELEFADAVNWSKGKVVYASGSPYDSVEFEGKTYEPGQGNNMYVFPGIGLGAILSSATRVTGKMIERAATSLAGSLTEEEKEAGLIYPRLARIREVSAEIAVVVIRQAQEERTGFLFQDVDGAKRLRDLDDAGLLSYVRDKMWNPPQPTAPTVPSKL</sequence>
<dbReference type="Pfam" id="PF00390">
    <property type="entry name" value="malic"/>
    <property type="match status" value="1"/>
</dbReference>
<keyword evidence="3 7" id="KW-0479">Metal-binding</keyword>
<dbReference type="CDD" id="cd05312">
    <property type="entry name" value="NAD_bind_1_malic_enz"/>
    <property type="match status" value="1"/>
</dbReference>
<dbReference type="InterPro" id="IPR036291">
    <property type="entry name" value="NAD(P)-bd_dom_sf"/>
</dbReference>
<keyword evidence="11" id="KW-1185">Reference proteome</keyword>
<feature type="binding site" evidence="6">
    <location>
        <position position="443"/>
    </location>
    <ligand>
        <name>(S)-malate</name>
        <dbReference type="ChEBI" id="CHEBI:15589"/>
    </ligand>
</feature>
<feature type="binding site" evidence="7">
    <location>
        <position position="225"/>
    </location>
    <ligand>
        <name>a divalent metal cation</name>
        <dbReference type="ChEBI" id="CHEBI:60240"/>
    </ligand>
</feature>
<evidence type="ECO:0000313" key="10">
    <source>
        <dbReference type="EMBL" id="KIO22279.1"/>
    </source>
</evidence>
<evidence type="ECO:0008006" key="12">
    <source>
        <dbReference type="Google" id="ProtNLM"/>
    </source>
</evidence>
<dbReference type="SUPFAM" id="SSF51735">
    <property type="entry name" value="NAD(P)-binding Rossmann-fold domains"/>
    <property type="match status" value="1"/>
</dbReference>
<evidence type="ECO:0000256" key="3">
    <source>
        <dbReference type="ARBA" id="ARBA00022723"/>
    </source>
</evidence>
<dbReference type="FunFam" id="3.40.50.720:FF:000182">
    <property type="entry name" value="NAD-dependent malic enzyme"/>
    <property type="match status" value="1"/>
</dbReference>
<feature type="binding site" evidence="7">
    <location>
        <position position="249"/>
    </location>
    <ligand>
        <name>a divalent metal cation</name>
        <dbReference type="ChEBI" id="CHEBI:60240"/>
    </ligand>
</feature>
<dbReference type="AlphaFoldDB" id="A0A0C3QCH7"/>
<dbReference type="NCBIfam" id="NF010052">
    <property type="entry name" value="PRK13529.1"/>
    <property type="match status" value="1"/>
</dbReference>
<dbReference type="PANTHER" id="PTHR23406:SF32">
    <property type="entry name" value="NADP-DEPENDENT MALIC ENZYME"/>
    <property type="match status" value="1"/>
</dbReference>
<dbReference type="HOGENOM" id="CLU_011405_5_2_1"/>
<dbReference type="EMBL" id="KN823113">
    <property type="protein sequence ID" value="KIO22279.1"/>
    <property type="molecule type" value="Genomic_DNA"/>
</dbReference>
<dbReference type="SMART" id="SM00919">
    <property type="entry name" value="Malic_M"/>
    <property type="match status" value="1"/>
</dbReference>
<dbReference type="InterPro" id="IPR037062">
    <property type="entry name" value="Malic_N_dom_sf"/>
</dbReference>
<dbReference type="PRINTS" id="PR00072">
    <property type="entry name" value="MALOXRDTASE"/>
</dbReference>
<dbReference type="GO" id="GO:0005739">
    <property type="term" value="C:mitochondrion"/>
    <property type="evidence" value="ECO:0007669"/>
    <property type="project" value="TreeGrafter"/>
</dbReference>
<dbReference type="Proteomes" id="UP000054248">
    <property type="component" value="Unassembled WGS sequence"/>
</dbReference>
<name>A0A0C3QCH7_9AGAM</name>
<feature type="domain" description="Malic enzyme N-terminal" evidence="9">
    <location>
        <begin position="59"/>
        <end position="240"/>
    </location>
</feature>
<dbReference type="SUPFAM" id="SSF53223">
    <property type="entry name" value="Aminoacid dehydrogenase-like, N-terminal domain"/>
    <property type="match status" value="1"/>
</dbReference>
<dbReference type="Gene3D" id="3.40.50.720">
    <property type="entry name" value="NAD(P)-binding Rossmann-like Domain"/>
    <property type="match status" value="1"/>
</dbReference>
<evidence type="ECO:0000259" key="8">
    <source>
        <dbReference type="SMART" id="SM00919"/>
    </source>
</evidence>
<evidence type="ECO:0000256" key="7">
    <source>
        <dbReference type="PIRSR" id="PIRSR000106-3"/>
    </source>
</evidence>
<dbReference type="GO" id="GO:0006108">
    <property type="term" value="P:malate metabolic process"/>
    <property type="evidence" value="ECO:0007669"/>
    <property type="project" value="TreeGrafter"/>
</dbReference>
<proteinExistence type="inferred from homology"/>
<accession>A0A0C3QCH7</accession>
<reference evidence="11" key="2">
    <citation type="submission" date="2015-01" db="EMBL/GenBank/DDBJ databases">
        <title>Evolutionary Origins and Diversification of the Mycorrhizal Mutualists.</title>
        <authorList>
            <consortium name="DOE Joint Genome Institute"/>
            <consortium name="Mycorrhizal Genomics Consortium"/>
            <person name="Kohler A."/>
            <person name="Kuo A."/>
            <person name="Nagy L.G."/>
            <person name="Floudas D."/>
            <person name="Copeland A."/>
            <person name="Barry K.W."/>
            <person name="Cichocki N."/>
            <person name="Veneault-Fourrey C."/>
            <person name="LaButti K."/>
            <person name="Lindquist E.A."/>
            <person name="Lipzen A."/>
            <person name="Lundell T."/>
            <person name="Morin E."/>
            <person name="Murat C."/>
            <person name="Riley R."/>
            <person name="Ohm R."/>
            <person name="Sun H."/>
            <person name="Tunlid A."/>
            <person name="Henrissat B."/>
            <person name="Grigoriev I.V."/>
            <person name="Hibbett D.S."/>
            <person name="Martin F."/>
        </authorList>
    </citation>
    <scope>NUCLEOTIDE SEQUENCE [LARGE SCALE GENOMIC DNA]</scope>
    <source>
        <strain evidence="11">MUT 4182</strain>
    </source>
</reference>
<dbReference type="SMART" id="SM01274">
    <property type="entry name" value="malic"/>
    <property type="match status" value="1"/>
</dbReference>
<feature type="domain" description="Malic enzyme NAD-binding" evidence="8">
    <location>
        <begin position="252"/>
        <end position="512"/>
    </location>
</feature>
<reference evidence="10 11" key="1">
    <citation type="submission" date="2014-04" db="EMBL/GenBank/DDBJ databases">
        <authorList>
            <consortium name="DOE Joint Genome Institute"/>
            <person name="Kuo A."/>
            <person name="Girlanda M."/>
            <person name="Perotto S."/>
            <person name="Kohler A."/>
            <person name="Nagy L.G."/>
            <person name="Floudas D."/>
            <person name="Copeland A."/>
            <person name="Barry K.W."/>
            <person name="Cichocki N."/>
            <person name="Veneault-Fourrey C."/>
            <person name="LaButti K."/>
            <person name="Lindquist E.A."/>
            <person name="Lipzen A."/>
            <person name="Lundell T."/>
            <person name="Morin E."/>
            <person name="Murat C."/>
            <person name="Sun H."/>
            <person name="Tunlid A."/>
            <person name="Henrissat B."/>
            <person name="Grigoriev I.V."/>
            <person name="Hibbett D.S."/>
            <person name="Martin F."/>
            <person name="Nordberg H.P."/>
            <person name="Cantor M.N."/>
            <person name="Hua S.X."/>
        </authorList>
    </citation>
    <scope>NUCLEOTIDE SEQUENCE [LARGE SCALE GENOMIC DNA]</scope>
    <source>
        <strain evidence="10 11">MUT 4182</strain>
    </source>
</reference>